<sequence>MPIKPVLVTSKRLSVRNGALLGSKFSDIVRGRNGYFFKKVMLKDINFFKCYFNHLKNAFNKVLDYEDFENHQFSLNWKRKNKSQRYLNKIWMPKNLSFEII</sequence>
<gene>
    <name evidence="1" type="ORF">BpHYR1_040817</name>
</gene>
<comment type="caution">
    <text evidence="1">The sequence shown here is derived from an EMBL/GenBank/DDBJ whole genome shotgun (WGS) entry which is preliminary data.</text>
</comment>
<name>A0A3M7RDP6_BRAPC</name>
<dbReference type="AlphaFoldDB" id="A0A3M7RDP6"/>
<proteinExistence type="predicted"/>
<organism evidence="1 2">
    <name type="scientific">Brachionus plicatilis</name>
    <name type="common">Marine rotifer</name>
    <name type="synonym">Brachionus muelleri</name>
    <dbReference type="NCBI Taxonomy" id="10195"/>
    <lineage>
        <taxon>Eukaryota</taxon>
        <taxon>Metazoa</taxon>
        <taxon>Spiralia</taxon>
        <taxon>Gnathifera</taxon>
        <taxon>Rotifera</taxon>
        <taxon>Eurotatoria</taxon>
        <taxon>Monogononta</taxon>
        <taxon>Pseudotrocha</taxon>
        <taxon>Ploima</taxon>
        <taxon>Brachionidae</taxon>
        <taxon>Brachionus</taxon>
    </lineage>
</organism>
<reference evidence="1 2" key="1">
    <citation type="journal article" date="2018" name="Sci. Rep.">
        <title>Genomic signatures of local adaptation to the degree of environmental predictability in rotifers.</title>
        <authorList>
            <person name="Franch-Gras L."/>
            <person name="Hahn C."/>
            <person name="Garcia-Roger E.M."/>
            <person name="Carmona M.J."/>
            <person name="Serra M."/>
            <person name="Gomez A."/>
        </authorList>
    </citation>
    <scope>NUCLEOTIDE SEQUENCE [LARGE SCALE GENOMIC DNA]</scope>
    <source>
        <strain evidence="1">HYR1</strain>
    </source>
</reference>
<keyword evidence="2" id="KW-1185">Reference proteome</keyword>
<accession>A0A3M7RDP6</accession>
<protein>
    <submittedName>
        <fullName evidence="1">Uncharacterized protein</fullName>
    </submittedName>
</protein>
<dbReference type="Proteomes" id="UP000276133">
    <property type="component" value="Unassembled WGS sequence"/>
</dbReference>
<evidence type="ECO:0000313" key="1">
    <source>
        <dbReference type="EMBL" id="RNA21646.1"/>
    </source>
</evidence>
<dbReference type="EMBL" id="REGN01003633">
    <property type="protein sequence ID" value="RNA21646.1"/>
    <property type="molecule type" value="Genomic_DNA"/>
</dbReference>
<evidence type="ECO:0000313" key="2">
    <source>
        <dbReference type="Proteomes" id="UP000276133"/>
    </source>
</evidence>